<dbReference type="Pfam" id="PF02625">
    <property type="entry name" value="XdhC_CoxI"/>
    <property type="match status" value="1"/>
</dbReference>
<evidence type="ECO:0000313" key="4">
    <source>
        <dbReference type="Proteomes" id="UP000631694"/>
    </source>
</evidence>
<dbReference type="InterPro" id="IPR014308">
    <property type="entry name" value="Xanthine_DH_XdhC"/>
</dbReference>
<dbReference type="InterPro" id="IPR027051">
    <property type="entry name" value="XdhC_Rossmann_dom"/>
</dbReference>
<dbReference type="InterPro" id="IPR036291">
    <property type="entry name" value="NAD(P)-bd_dom_sf"/>
</dbReference>
<dbReference type="NCBIfam" id="TIGR02964">
    <property type="entry name" value="xanthine_xdhC"/>
    <property type="match status" value="1"/>
</dbReference>
<dbReference type="InterPro" id="IPR052698">
    <property type="entry name" value="MoCofactor_Util/Proc"/>
</dbReference>
<evidence type="ECO:0000259" key="1">
    <source>
        <dbReference type="Pfam" id="PF02625"/>
    </source>
</evidence>
<dbReference type="PANTHER" id="PTHR30388:SF6">
    <property type="entry name" value="XANTHINE DEHYDROGENASE SUBUNIT A-RELATED"/>
    <property type="match status" value="1"/>
</dbReference>
<dbReference type="PANTHER" id="PTHR30388">
    <property type="entry name" value="ALDEHYDE OXIDOREDUCTASE MOLYBDENUM COFACTOR ASSEMBLY PROTEIN"/>
    <property type="match status" value="1"/>
</dbReference>
<evidence type="ECO:0000259" key="2">
    <source>
        <dbReference type="Pfam" id="PF13478"/>
    </source>
</evidence>
<protein>
    <submittedName>
        <fullName evidence="3">Xanthine dehydrogenase accessory protein XdhC</fullName>
    </submittedName>
</protein>
<dbReference type="Proteomes" id="UP000631694">
    <property type="component" value="Unassembled WGS sequence"/>
</dbReference>
<name>A0A931HYI5_9HYPH</name>
<organism evidence="3 4">
    <name type="scientific">Methylobrevis albus</name>
    <dbReference type="NCBI Taxonomy" id="2793297"/>
    <lineage>
        <taxon>Bacteria</taxon>
        <taxon>Pseudomonadati</taxon>
        <taxon>Pseudomonadota</taxon>
        <taxon>Alphaproteobacteria</taxon>
        <taxon>Hyphomicrobiales</taxon>
        <taxon>Pleomorphomonadaceae</taxon>
        <taxon>Methylobrevis</taxon>
    </lineage>
</organism>
<gene>
    <name evidence="3" type="primary">xdhC</name>
    <name evidence="3" type="ORF">I5731_01900</name>
</gene>
<dbReference type="AlphaFoldDB" id="A0A931HYI5"/>
<dbReference type="Gene3D" id="3.40.50.720">
    <property type="entry name" value="NAD(P)-binding Rossmann-like Domain"/>
    <property type="match status" value="1"/>
</dbReference>
<evidence type="ECO:0000313" key="3">
    <source>
        <dbReference type="EMBL" id="MBH0236565.1"/>
    </source>
</evidence>
<comment type="caution">
    <text evidence="3">The sequence shown here is derived from an EMBL/GenBank/DDBJ whole genome shotgun (WGS) entry which is preliminary data.</text>
</comment>
<dbReference type="SUPFAM" id="SSF51735">
    <property type="entry name" value="NAD(P)-binding Rossmann-fold domains"/>
    <property type="match status" value="1"/>
</dbReference>
<dbReference type="InterPro" id="IPR003777">
    <property type="entry name" value="XdhC_CoxI"/>
</dbReference>
<feature type="domain" description="XdhC Rossmann" evidence="2">
    <location>
        <begin position="169"/>
        <end position="312"/>
    </location>
</feature>
<proteinExistence type="predicted"/>
<sequence>MGRSLDVFGALAAFLAEAPAAALVTVIATRGSTPRETGTRLVVRPDGGFRGTIGGGRFEFEALAEAAAAAAEGKDRFFLHRFALGPELGQCCGGVMTIAVDVFSRARLDEVERLAALERAGGFVAVAETATADGGLVRRVVAGAADRADAVLGGDGRLTESFGTRSREIVLFGAGHVGRALMLVVAMLPGFRLTWVDNRPGQLPRTLPATVTAVETADPASVLARASDGAFVFIMTHDHALDLAILHAALDARRFGHVGLIGSATKRARFASRLKAAGLEPGLAESFACPIGAPGIRSKEPAAIAVAVAAEVLARDEALISMQDNIAARAAS</sequence>
<keyword evidence="4" id="KW-1185">Reference proteome</keyword>
<accession>A0A931HYI5</accession>
<feature type="domain" description="XdhC- CoxI" evidence="1">
    <location>
        <begin position="18"/>
        <end position="82"/>
    </location>
</feature>
<dbReference type="RefSeq" id="WP_197309667.1">
    <property type="nucleotide sequence ID" value="NZ_JADZLT010000039.1"/>
</dbReference>
<reference evidence="3" key="1">
    <citation type="submission" date="2020-12" db="EMBL/GenBank/DDBJ databases">
        <title>Methylobrevis albus sp. nov., isolated from fresh water lack sediment.</title>
        <authorList>
            <person name="Zou Q."/>
        </authorList>
    </citation>
    <scope>NUCLEOTIDE SEQUENCE</scope>
    <source>
        <strain evidence="3">L22</strain>
    </source>
</reference>
<dbReference type="EMBL" id="JADZLT010000039">
    <property type="protein sequence ID" value="MBH0236565.1"/>
    <property type="molecule type" value="Genomic_DNA"/>
</dbReference>
<dbReference type="Pfam" id="PF13478">
    <property type="entry name" value="XdhC_C"/>
    <property type="match status" value="1"/>
</dbReference>